<dbReference type="InterPro" id="IPR020988">
    <property type="entry name" value="Pept_U32_collagenase"/>
</dbReference>
<organism evidence="2 3">
    <name type="scientific">Proteiniclasticum ruminis</name>
    <dbReference type="NCBI Taxonomy" id="398199"/>
    <lineage>
        <taxon>Bacteria</taxon>
        <taxon>Bacillati</taxon>
        <taxon>Bacillota</taxon>
        <taxon>Clostridia</taxon>
        <taxon>Eubacteriales</taxon>
        <taxon>Clostridiaceae</taxon>
        <taxon>Proteiniclasticum</taxon>
    </lineage>
</organism>
<dbReference type="Pfam" id="PF12392">
    <property type="entry name" value="DUF3656"/>
    <property type="match status" value="1"/>
</dbReference>
<accession>A0A1G8N654</accession>
<evidence type="ECO:0000313" key="2">
    <source>
        <dbReference type="EMBL" id="SDI75613.1"/>
    </source>
</evidence>
<proteinExistence type="predicted"/>
<dbReference type="GO" id="GO:0006508">
    <property type="term" value="P:proteolysis"/>
    <property type="evidence" value="ECO:0007669"/>
    <property type="project" value="UniProtKB-KW"/>
</dbReference>
<keyword evidence="2" id="KW-0645">Protease</keyword>
<dbReference type="Pfam" id="PF01136">
    <property type="entry name" value="Peptidase_U32"/>
    <property type="match status" value="2"/>
</dbReference>
<dbReference type="PANTHER" id="PTHR30217:SF10">
    <property type="entry name" value="23S RRNA 5-HYDROXYCYTIDINE C2501 SYNTHASE"/>
    <property type="match status" value="1"/>
</dbReference>
<keyword evidence="2" id="KW-0378">Hydrolase</keyword>
<dbReference type="PROSITE" id="PS01276">
    <property type="entry name" value="PEPTIDASE_U32"/>
    <property type="match status" value="1"/>
</dbReference>
<feature type="domain" description="Peptidase U32 collagenase" evidence="1">
    <location>
        <begin position="370"/>
        <end position="482"/>
    </location>
</feature>
<dbReference type="InterPro" id="IPR001539">
    <property type="entry name" value="Peptidase_U32"/>
</dbReference>
<dbReference type="Proteomes" id="UP000183255">
    <property type="component" value="Unassembled WGS sequence"/>
</dbReference>
<evidence type="ECO:0000313" key="3">
    <source>
        <dbReference type="Proteomes" id="UP000183255"/>
    </source>
</evidence>
<dbReference type="PANTHER" id="PTHR30217">
    <property type="entry name" value="PEPTIDASE U32 FAMILY"/>
    <property type="match status" value="1"/>
</dbReference>
<dbReference type="GO" id="GO:0008233">
    <property type="term" value="F:peptidase activity"/>
    <property type="evidence" value="ECO:0007669"/>
    <property type="project" value="UniProtKB-KW"/>
</dbReference>
<dbReference type="AlphaFoldDB" id="A0A1G8N654"/>
<dbReference type="RefSeq" id="WP_031576127.1">
    <property type="nucleotide sequence ID" value="NZ_FNDZ01000004.1"/>
</dbReference>
<gene>
    <name evidence="2" type="ORF">SAMN05421804_104105</name>
</gene>
<dbReference type="InterPro" id="IPR051454">
    <property type="entry name" value="RNA/ubiquinone_mod_enzymes"/>
</dbReference>
<reference evidence="2 3" key="1">
    <citation type="submission" date="2016-10" db="EMBL/GenBank/DDBJ databases">
        <authorList>
            <person name="de Groot N.N."/>
        </authorList>
    </citation>
    <scope>NUCLEOTIDE SEQUENCE [LARGE SCALE GENOMIC DNA]</scope>
    <source>
        <strain evidence="2 3">CGMCC 1.5058</strain>
    </source>
</reference>
<protein>
    <submittedName>
        <fullName evidence="2">Putative protease</fullName>
    </submittedName>
</protein>
<name>A0A1G8N654_9CLOT</name>
<dbReference type="EMBL" id="FNDZ01000004">
    <property type="protein sequence ID" value="SDI75613.1"/>
    <property type="molecule type" value="Genomic_DNA"/>
</dbReference>
<evidence type="ECO:0000259" key="1">
    <source>
        <dbReference type="Pfam" id="PF12392"/>
    </source>
</evidence>
<sequence length="781" mass="88314">MRYIELLAPAGSMESLVMAVQNGANAVYLGGTKFSARAYATNFTEKELEEAVDYCHSYDVRVNITLNTLLKDSELEEAVSYASYLYEIGVDALIVQDPGLIYRLRTELPDFELHASTQMTVHNGEGALYYTEKGIRRIVLSRELSFEEIKEISVDLGVETEIFVHGALCISYSGQCLMSSILGGRSGNRGRCAQPCRLPYDLLDGQGASRAKAYLMSPKDITAIDNMDEILDSGVYSLKIEGRMKRPEYVAATVQYFREEIEGYKSNKHKENLLKVFNREGLSDGYFHGKTGKDMMAFHYPKNTGVPIGKVHGDGSLQLDAPLKKGDGLRVGEKGLTVEGIRDGKDVKDSAAAGEQVRLIGRSKLPEGELFKTYDFELMDQLKRSHNGLYDKKIGLTAELIFAPGEEASLTVIYKDRTYQKSSKMVEKAQKAPLSKERVEDALKKSGEIPFVIDTLHFTKFEEGFLPVKDLNEMRRLLLEDIVTYEVQNKKRTGGRQEKEAPSLEKRQEKMRLVGISTKDQLKAALDSNLKELVLYPFYRGERHLNFKDVADLLKKNEELGLKIYLKVSNILRKELHGVVSKVRDLKKYGAIEGIVTNNAGVLRALHKEFRIIGDYKMNLMNSYGLHLYGEDLYMSMVSEELNRQELKDLKHKDRLITLVYGRQELMHSEYCPVGASLGGMTRETPCNEICMRDTFSLKDRMGEEFPVMTDVFCRSYIMNGKPKNLLDTTKDLQSLGFTSFRVDLTTESYEESMAILSAFKNEQALTLEAFNRGHYKRGVE</sequence>